<organism evidence="4 5">
    <name type="scientific">Paenibacillus nasutitermitis</name>
    <dbReference type="NCBI Taxonomy" id="1652958"/>
    <lineage>
        <taxon>Bacteria</taxon>
        <taxon>Bacillati</taxon>
        <taxon>Bacillota</taxon>
        <taxon>Bacilli</taxon>
        <taxon>Bacillales</taxon>
        <taxon>Paenibacillaceae</taxon>
        <taxon>Paenibacillus</taxon>
    </lineage>
</organism>
<accession>A0A916Z588</accession>
<proteinExistence type="predicted"/>
<keyword evidence="2" id="KW-0812">Transmembrane</keyword>
<sequence>MGLETLRIDFTMNRGHEMIVDRETGITREQLDEIEIQMLQAHKIPKLLHVEWIDIDGQVSFRYPLNGKRMLLHKLQAQPFSMEDFYQLLLAVVEALDDCRHYMLRSSGFMLHEQYLFVGDSWQDIGLAYLPLRGEGVLPSAGEAVLAMAVRWVAHIEQPDGIGLQRIFQHLRGDFDTWDTLRQSLLNLIQENHSTTPDRAPSTGTAAGFSQHSVQPNTRQQPVIRISKPGIRGEPEPEEGRLAANKQHQAWDSAGTEERGKALGTTAEEELAVTQLEGEEEKQADSSRKTWISATVFIVAVALIWRYLYLASPSRASLLISLGLTVMAGAAMLFYKRRASGPEAAELERQDGSNWQEDEEGFVPDSSLLGESGMSSWSKRLSALKAQPAASPSPSPSIVNTIQESWDKNDILPEIESSRRHVDVIAGNPYFHQAAGRLEAEINPKSAGKAAVYSISPGNMAGQQDATVLLGDGPPASGEGRQAVPWLEREADGQKDRIPLQSERFVIGRSADAAHYVDVSSGLSRSHVELNPDGDLWTAKDVGSRNGSVLNGDMMIPYKAYPLHSGDILQLAGEKGPKYKFRTG</sequence>
<dbReference type="Pfam" id="PF00498">
    <property type="entry name" value="FHA"/>
    <property type="match status" value="1"/>
</dbReference>
<dbReference type="AlphaFoldDB" id="A0A916Z588"/>
<feature type="transmembrane region" description="Helical" evidence="2">
    <location>
        <begin position="291"/>
        <end position="310"/>
    </location>
</feature>
<dbReference type="PROSITE" id="PS50006">
    <property type="entry name" value="FHA_DOMAIN"/>
    <property type="match status" value="1"/>
</dbReference>
<keyword evidence="5" id="KW-1185">Reference proteome</keyword>
<dbReference type="InterPro" id="IPR045962">
    <property type="entry name" value="DUF6382"/>
</dbReference>
<evidence type="ECO:0000313" key="5">
    <source>
        <dbReference type="Proteomes" id="UP000612456"/>
    </source>
</evidence>
<dbReference type="RefSeq" id="WP_188993603.1">
    <property type="nucleotide sequence ID" value="NZ_BMHP01000002.1"/>
</dbReference>
<keyword evidence="2" id="KW-1133">Transmembrane helix</keyword>
<evidence type="ECO:0000259" key="3">
    <source>
        <dbReference type="PROSITE" id="PS50006"/>
    </source>
</evidence>
<gene>
    <name evidence="4" type="ORF">GCM10010911_38470</name>
</gene>
<feature type="domain" description="FHA" evidence="3">
    <location>
        <begin position="505"/>
        <end position="555"/>
    </location>
</feature>
<evidence type="ECO:0000256" key="2">
    <source>
        <dbReference type="SAM" id="Phobius"/>
    </source>
</evidence>
<dbReference type="EMBL" id="BMHP01000002">
    <property type="protein sequence ID" value="GGD76668.1"/>
    <property type="molecule type" value="Genomic_DNA"/>
</dbReference>
<feature type="region of interest" description="Disordered" evidence="1">
    <location>
        <begin position="193"/>
        <end position="263"/>
    </location>
</feature>
<dbReference type="Gene3D" id="2.60.200.20">
    <property type="match status" value="1"/>
</dbReference>
<protein>
    <recommendedName>
        <fullName evidence="3">FHA domain-containing protein</fullName>
    </recommendedName>
</protein>
<reference evidence="4" key="2">
    <citation type="submission" date="2020-09" db="EMBL/GenBank/DDBJ databases">
        <authorList>
            <person name="Sun Q."/>
            <person name="Zhou Y."/>
        </authorList>
    </citation>
    <scope>NUCLEOTIDE SEQUENCE</scope>
    <source>
        <strain evidence="4">CGMCC 1.15178</strain>
    </source>
</reference>
<evidence type="ECO:0000313" key="4">
    <source>
        <dbReference type="EMBL" id="GGD76668.1"/>
    </source>
</evidence>
<dbReference type="CDD" id="cd00060">
    <property type="entry name" value="FHA"/>
    <property type="match status" value="1"/>
</dbReference>
<dbReference type="InterPro" id="IPR008984">
    <property type="entry name" value="SMAD_FHA_dom_sf"/>
</dbReference>
<feature type="transmembrane region" description="Helical" evidence="2">
    <location>
        <begin position="316"/>
        <end position="335"/>
    </location>
</feature>
<reference evidence="4" key="1">
    <citation type="journal article" date="2014" name="Int. J. Syst. Evol. Microbiol.">
        <title>Complete genome sequence of Corynebacterium casei LMG S-19264T (=DSM 44701T), isolated from a smear-ripened cheese.</title>
        <authorList>
            <consortium name="US DOE Joint Genome Institute (JGI-PGF)"/>
            <person name="Walter F."/>
            <person name="Albersmeier A."/>
            <person name="Kalinowski J."/>
            <person name="Ruckert C."/>
        </authorList>
    </citation>
    <scope>NUCLEOTIDE SEQUENCE</scope>
    <source>
        <strain evidence="4">CGMCC 1.15178</strain>
    </source>
</reference>
<dbReference type="SUPFAM" id="SSF49879">
    <property type="entry name" value="SMAD/FHA domain"/>
    <property type="match status" value="1"/>
</dbReference>
<comment type="caution">
    <text evidence="4">The sequence shown here is derived from an EMBL/GenBank/DDBJ whole genome shotgun (WGS) entry which is preliminary data.</text>
</comment>
<keyword evidence="2" id="KW-0472">Membrane</keyword>
<feature type="compositionally biased region" description="Basic and acidic residues" evidence="1">
    <location>
        <begin position="231"/>
        <end position="241"/>
    </location>
</feature>
<name>A0A916Z588_9BACL</name>
<evidence type="ECO:0000256" key="1">
    <source>
        <dbReference type="SAM" id="MobiDB-lite"/>
    </source>
</evidence>
<dbReference type="Proteomes" id="UP000612456">
    <property type="component" value="Unassembled WGS sequence"/>
</dbReference>
<feature type="region of interest" description="Disordered" evidence="1">
    <location>
        <begin position="345"/>
        <end position="364"/>
    </location>
</feature>
<dbReference type="Pfam" id="PF19909">
    <property type="entry name" value="DUF6382"/>
    <property type="match status" value="1"/>
</dbReference>
<feature type="compositionally biased region" description="Polar residues" evidence="1">
    <location>
        <begin position="193"/>
        <end position="221"/>
    </location>
</feature>
<dbReference type="InterPro" id="IPR000253">
    <property type="entry name" value="FHA_dom"/>
</dbReference>